<evidence type="ECO:0000259" key="1">
    <source>
        <dbReference type="Pfam" id="PF12728"/>
    </source>
</evidence>
<dbReference type="RefSeq" id="WP_134416925.1">
    <property type="nucleotide sequence ID" value="NZ_JAWLUK010000023.1"/>
</dbReference>
<dbReference type="InterPro" id="IPR010093">
    <property type="entry name" value="SinI_DNA-bd"/>
</dbReference>
<protein>
    <submittedName>
        <fullName evidence="2">Helix-turn-helix domain-containing protein</fullName>
    </submittedName>
</protein>
<dbReference type="NCBIfam" id="TIGR01764">
    <property type="entry name" value="excise"/>
    <property type="match status" value="1"/>
</dbReference>
<proteinExistence type="predicted"/>
<dbReference type="SUPFAM" id="SSF46955">
    <property type="entry name" value="Putative DNA-binding domain"/>
    <property type="match status" value="1"/>
</dbReference>
<gene>
    <name evidence="2" type="ORF">R4064_10635</name>
</gene>
<dbReference type="Pfam" id="PF12728">
    <property type="entry name" value="HTH_17"/>
    <property type="match status" value="1"/>
</dbReference>
<evidence type="ECO:0000313" key="2">
    <source>
        <dbReference type="EMBL" id="MDV7178078.1"/>
    </source>
</evidence>
<dbReference type="EMBL" id="JAWLUK010000023">
    <property type="protein sequence ID" value="MDV7178078.1"/>
    <property type="molecule type" value="Genomic_DNA"/>
</dbReference>
<dbReference type="Gene3D" id="1.10.1660.10">
    <property type="match status" value="1"/>
</dbReference>
<sequence length="170" mass="18745">MTATVNDKHTVLPPTDLEEMLDLGRFLDGLTQPAALVGPDGQKVPLPPEAFNVLRDVVEAMRVGKAITVAPVDQLLTTQEAANFLGISRPTLVRLLEEGALPYERTTGGRHRRIRLQDVVSYQQRKRGERRASLSDLVGEASSAGLYDQKAESYREALRQARADLRGERG</sequence>
<feature type="domain" description="Helix-turn-helix" evidence="1">
    <location>
        <begin position="75"/>
        <end position="126"/>
    </location>
</feature>
<dbReference type="InterPro" id="IPR009061">
    <property type="entry name" value="DNA-bd_dom_put_sf"/>
</dbReference>
<name>A0AAP5WET8_9MICC</name>
<evidence type="ECO:0000313" key="3">
    <source>
        <dbReference type="Proteomes" id="UP001185728"/>
    </source>
</evidence>
<dbReference type="AlphaFoldDB" id="A0AAP5WET8"/>
<reference evidence="2" key="1">
    <citation type="submission" date="2023-10" db="EMBL/GenBank/DDBJ databases">
        <title>Development of a sustainable strategy for remediation of hydrocarbon-contaminated territories based on the waste exchange concept.</title>
        <authorList>
            <person name="Krivoruchko A."/>
        </authorList>
    </citation>
    <scope>NUCLEOTIDE SEQUENCE</scope>
    <source>
        <strain evidence="2">IEGM 1325</strain>
    </source>
</reference>
<comment type="caution">
    <text evidence="2">The sequence shown here is derived from an EMBL/GenBank/DDBJ whole genome shotgun (WGS) entry which is preliminary data.</text>
</comment>
<dbReference type="Proteomes" id="UP001185728">
    <property type="component" value="Unassembled WGS sequence"/>
</dbReference>
<organism evidence="2 3">
    <name type="scientific">Micrococcus yunnanensis</name>
    <dbReference type="NCBI Taxonomy" id="566027"/>
    <lineage>
        <taxon>Bacteria</taxon>
        <taxon>Bacillati</taxon>
        <taxon>Actinomycetota</taxon>
        <taxon>Actinomycetes</taxon>
        <taxon>Micrococcales</taxon>
        <taxon>Micrococcaceae</taxon>
        <taxon>Micrococcus</taxon>
    </lineage>
</organism>
<accession>A0AAP5WET8</accession>
<dbReference type="InterPro" id="IPR041657">
    <property type="entry name" value="HTH_17"/>
</dbReference>
<dbReference type="GO" id="GO:0003677">
    <property type="term" value="F:DNA binding"/>
    <property type="evidence" value="ECO:0007669"/>
    <property type="project" value="InterPro"/>
</dbReference>